<evidence type="ECO:0000313" key="2">
    <source>
        <dbReference type="Proteomes" id="UP000789702"/>
    </source>
</evidence>
<keyword evidence="2" id="KW-1185">Reference proteome</keyword>
<feature type="non-terminal residue" evidence="1">
    <location>
        <position position="166"/>
    </location>
</feature>
<name>A0ACA9N2K0_9GLOM</name>
<dbReference type="Proteomes" id="UP000789702">
    <property type="component" value="Unassembled WGS sequence"/>
</dbReference>
<feature type="non-terminal residue" evidence="1">
    <location>
        <position position="1"/>
    </location>
</feature>
<proteinExistence type="predicted"/>
<dbReference type="EMBL" id="CAJVPU010013221">
    <property type="protein sequence ID" value="CAG8630492.1"/>
    <property type="molecule type" value="Genomic_DNA"/>
</dbReference>
<organism evidence="1 2">
    <name type="scientific">Dentiscutata heterogama</name>
    <dbReference type="NCBI Taxonomy" id="1316150"/>
    <lineage>
        <taxon>Eukaryota</taxon>
        <taxon>Fungi</taxon>
        <taxon>Fungi incertae sedis</taxon>
        <taxon>Mucoromycota</taxon>
        <taxon>Glomeromycotina</taxon>
        <taxon>Glomeromycetes</taxon>
        <taxon>Diversisporales</taxon>
        <taxon>Gigasporaceae</taxon>
        <taxon>Dentiscutata</taxon>
    </lineage>
</organism>
<sequence length="166" mass="19122">GVRVHESTITQILQTKDKWLTTEIVNPKKKKNRAITVPVLELAFKEFVLTYQYKMILDDALLIKKAKLLASRLGVPEDLNFSDPMQIEEYLDIPDKNIIYKVPDNNQIISDLVETFRERSDEMEDKDPEEASNSVEKEIVNPSEAFKSLDNICTFLLQQEGASEYI</sequence>
<comment type="caution">
    <text evidence="1">The sequence shown here is derived from an EMBL/GenBank/DDBJ whole genome shotgun (WGS) entry which is preliminary data.</text>
</comment>
<reference evidence="1" key="1">
    <citation type="submission" date="2021-06" db="EMBL/GenBank/DDBJ databases">
        <authorList>
            <person name="Kallberg Y."/>
            <person name="Tangrot J."/>
            <person name="Rosling A."/>
        </authorList>
    </citation>
    <scope>NUCLEOTIDE SEQUENCE</scope>
    <source>
        <strain evidence="1">IL203A</strain>
    </source>
</reference>
<gene>
    <name evidence="1" type="ORF">DHETER_LOCUS8379</name>
</gene>
<evidence type="ECO:0000313" key="1">
    <source>
        <dbReference type="EMBL" id="CAG8630492.1"/>
    </source>
</evidence>
<accession>A0ACA9N2K0</accession>
<protein>
    <submittedName>
        <fullName evidence="1">12062_t:CDS:1</fullName>
    </submittedName>
</protein>